<dbReference type="EMBL" id="MPTD01000002">
    <property type="protein sequence ID" value="OMD55257.1"/>
    <property type="molecule type" value="Genomic_DNA"/>
</dbReference>
<accession>A0ABX3HXD8</accession>
<keyword evidence="2" id="KW-1185">Reference proteome</keyword>
<evidence type="ECO:0000313" key="1">
    <source>
        <dbReference type="EMBL" id="OMD55257.1"/>
    </source>
</evidence>
<reference evidence="1 2" key="1">
    <citation type="submission" date="2016-10" db="EMBL/GenBank/DDBJ databases">
        <title>Paenibacillus species isolates.</title>
        <authorList>
            <person name="Beno S.M."/>
        </authorList>
    </citation>
    <scope>NUCLEOTIDE SEQUENCE [LARGE SCALE GENOMIC DNA]</scope>
    <source>
        <strain evidence="1 2">FSL R5-0923</strain>
    </source>
</reference>
<dbReference type="RefSeq" id="WP_076298299.1">
    <property type="nucleotide sequence ID" value="NZ_MPTD01000002.1"/>
</dbReference>
<organism evidence="1 2">
    <name type="scientific">Paenibacillus odorifer</name>
    <dbReference type="NCBI Taxonomy" id="189426"/>
    <lineage>
        <taxon>Bacteria</taxon>
        <taxon>Bacillati</taxon>
        <taxon>Bacillota</taxon>
        <taxon>Bacilli</taxon>
        <taxon>Bacillales</taxon>
        <taxon>Paenibacillaceae</taxon>
        <taxon>Paenibacillus</taxon>
    </lineage>
</organism>
<proteinExistence type="predicted"/>
<comment type="caution">
    <text evidence="1">The sequence shown here is derived from an EMBL/GenBank/DDBJ whole genome shotgun (WGS) entry which is preliminary data.</text>
</comment>
<evidence type="ECO:0000313" key="2">
    <source>
        <dbReference type="Proteomes" id="UP000187313"/>
    </source>
</evidence>
<protein>
    <submittedName>
        <fullName evidence="1">Uncharacterized protein</fullName>
    </submittedName>
</protein>
<name>A0ABX3HXD8_9BACL</name>
<gene>
    <name evidence="1" type="ORF">BSK51_04180</name>
</gene>
<sequence>MANVNLPNTDGMTTMDELRNAVGKMTKELSWLLNNLDTRNVNELNAEVIIANTITADKMNVNELSAITANLGHITAGLIESIRIFGSYIATRNGAFPRAELNNVGDLIAVYTNANNYLTIEPGITDEPVITYRNGGSPSLVIGPAFGFSVVLSTSDILMGTNNGSLQLQCGSGPFDNITVPNWDRLVNPMTGLSLQDELDSLRAELAGKADISHSHTVNLGTHNHGIAGAVNWGGTFSVS</sequence>
<dbReference type="Proteomes" id="UP000187313">
    <property type="component" value="Unassembled WGS sequence"/>
</dbReference>